<sequence>MRTMLSPVVAGVDGSESSLRAVDWAADEAVLHGVPLRLVYASLWQRYEGAALARGLSRPDGRVMAENIAGSAAERVRRVAPGLKVTADVPQEDAVSALLREGQDAFALVVGSRGRGEIAGLLLGSVSLAVASRARCPAFVVRGDKAGLEAAHGRIALGVGDADPPDLTAVRFAFAEAELRGCGLDVIRAWRCPSHETSDHPLLAGDPARYHEEQASALLDEVLASSEKDHPDVRVRRVTAEGPAHKVLLERAAVSDLLVVGARRREGHVGTQLGRVAHTALHHAACPVVVVPRDSGAGASPGATP</sequence>
<dbReference type="InterPro" id="IPR014729">
    <property type="entry name" value="Rossmann-like_a/b/a_fold"/>
</dbReference>
<dbReference type="InterPro" id="IPR006015">
    <property type="entry name" value="Universal_stress_UspA"/>
</dbReference>
<dbReference type="Pfam" id="PF00582">
    <property type="entry name" value="Usp"/>
    <property type="match status" value="2"/>
</dbReference>
<evidence type="ECO:0000259" key="2">
    <source>
        <dbReference type="Pfam" id="PF00582"/>
    </source>
</evidence>
<proteinExistence type="inferred from homology"/>
<name>A0A8D3WN67_STRFA</name>
<dbReference type="OrthoDB" id="3174546at2"/>
<dbReference type="Proteomes" id="UP000002066">
    <property type="component" value="Chromosome"/>
</dbReference>
<dbReference type="AlphaFoldDB" id="A0A8D3WN67"/>
<evidence type="ECO:0000313" key="4">
    <source>
        <dbReference type="Proteomes" id="UP000002066"/>
    </source>
</evidence>
<dbReference type="InterPro" id="IPR006016">
    <property type="entry name" value="UspA"/>
</dbReference>
<dbReference type="PANTHER" id="PTHR46553:SF3">
    <property type="entry name" value="ADENINE NUCLEOTIDE ALPHA HYDROLASES-LIKE SUPERFAMILY PROTEIN"/>
    <property type="match status" value="1"/>
</dbReference>
<organism evidence="3 4">
    <name type="scientific">Streptomyces pratensis (strain ATCC 33331 / IAF-45CD)</name>
    <dbReference type="NCBI Taxonomy" id="591167"/>
    <lineage>
        <taxon>Bacteria</taxon>
        <taxon>Bacillati</taxon>
        <taxon>Actinomycetota</taxon>
        <taxon>Actinomycetes</taxon>
        <taxon>Kitasatosporales</taxon>
        <taxon>Streptomycetaceae</taxon>
        <taxon>Streptomyces</taxon>
    </lineage>
</organism>
<accession>A0A8D3WN67</accession>
<protein>
    <submittedName>
        <fullName evidence="3">UspA domain-containing protein</fullName>
    </submittedName>
</protein>
<dbReference type="PRINTS" id="PR01438">
    <property type="entry name" value="UNVRSLSTRESS"/>
</dbReference>
<gene>
    <name evidence="3" type="ordered locus">Sfla_5583</name>
</gene>
<evidence type="ECO:0000313" key="3">
    <source>
        <dbReference type="EMBL" id="ADW06978.1"/>
    </source>
</evidence>
<evidence type="ECO:0000256" key="1">
    <source>
        <dbReference type="ARBA" id="ARBA00008791"/>
    </source>
</evidence>
<dbReference type="SUPFAM" id="SSF52402">
    <property type="entry name" value="Adenine nucleotide alpha hydrolases-like"/>
    <property type="match status" value="2"/>
</dbReference>
<feature type="domain" description="UspA" evidence="2">
    <location>
        <begin position="154"/>
        <end position="292"/>
    </location>
</feature>
<feature type="domain" description="UspA" evidence="2">
    <location>
        <begin position="4"/>
        <end position="142"/>
    </location>
</feature>
<dbReference type="PANTHER" id="PTHR46553">
    <property type="entry name" value="ADENINE NUCLEOTIDE ALPHA HYDROLASES-LIKE SUPERFAMILY PROTEIN"/>
    <property type="match status" value="1"/>
</dbReference>
<dbReference type="Gene3D" id="3.40.50.620">
    <property type="entry name" value="HUPs"/>
    <property type="match status" value="2"/>
</dbReference>
<comment type="similarity">
    <text evidence="1">Belongs to the universal stress protein A family.</text>
</comment>
<dbReference type="EMBL" id="CP002475">
    <property type="protein sequence ID" value="ADW06978.1"/>
    <property type="molecule type" value="Genomic_DNA"/>
</dbReference>
<dbReference type="KEGG" id="sfa:Sfla_5583"/>
<reference evidence="3 4" key="1">
    <citation type="submission" date="2011-01" db="EMBL/GenBank/DDBJ databases">
        <title>Complete sequence of chromosome of Streptomyces flavogriseus ATCC 33331.</title>
        <authorList>
            <consortium name="US DOE Joint Genome Institute"/>
            <person name="Lucas S."/>
            <person name="Copeland A."/>
            <person name="Lapidus A."/>
            <person name="Cheng J.-F."/>
            <person name="Goodwin L."/>
            <person name="Pitluck S."/>
            <person name="Davenport K."/>
            <person name="Detter J.C."/>
            <person name="Han C."/>
            <person name="Tapia R."/>
            <person name="Land M."/>
            <person name="Hauser L."/>
            <person name="Kyrpides N."/>
            <person name="Ivanova N."/>
            <person name="Ovchinnikova G."/>
            <person name="Pagani I."/>
            <person name="Brumm P."/>
            <person name="Mead D."/>
            <person name="Woyke T."/>
        </authorList>
    </citation>
    <scope>NUCLEOTIDE SEQUENCE [LARGE SCALE GENOMIC DNA]</scope>
    <source>
        <strain evidence="4">ATCC 33331 / IAF-45CD</strain>
    </source>
</reference>